<organism evidence="16 17">
    <name type="scientific">Litoreibacter halocynthiae</name>
    <dbReference type="NCBI Taxonomy" id="1242689"/>
    <lineage>
        <taxon>Bacteria</taxon>
        <taxon>Pseudomonadati</taxon>
        <taxon>Pseudomonadota</taxon>
        <taxon>Alphaproteobacteria</taxon>
        <taxon>Rhodobacterales</taxon>
        <taxon>Roseobacteraceae</taxon>
        <taxon>Litoreibacter</taxon>
    </lineage>
</organism>
<dbReference type="Pfam" id="PF00438">
    <property type="entry name" value="S-AdoMet_synt_N"/>
    <property type="match status" value="1"/>
</dbReference>
<accession>A0A4R7LEZ1</accession>
<keyword evidence="8 10" id="KW-0460">Magnesium</keyword>
<feature type="binding site" description="in other chain" evidence="10">
    <location>
        <position position="277"/>
    </location>
    <ligand>
        <name>L-methionine</name>
        <dbReference type="ChEBI" id="CHEBI:57844"/>
        <note>ligand shared between two neighboring subunits</note>
    </ligand>
</feature>
<comment type="pathway">
    <text evidence="1 10">Amino-acid biosynthesis; S-adenosyl-L-methionine biosynthesis; S-adenosyl-L-methionine from L-methionine: step 1/1.</text>
</comment>
<feature type="domain" description="S-adenosylmethionine synthetase N-terminal" evidence="13">
    <location>
        <begin position="5"/>
        <end position="108"/>
    </location>
</feature>
<comment type="similarity">
    <text evidence="2 10 12">Belongs to the AdoMet synthase family.</text>
</comment>
<dbReference type="PROSITE" id="PS00377">
    <property type="entry name" value="ADOMET_SYNTHASE_2"/>
    <property type="match status" value="1"/>
</dbReference>
<dbReference type="OrthoDB" id="9801686at2"/>
<evidence type="ECO:0000259" key="14">
    <source>
        <dbReference type="Pfam" id="PF02772"/>
    </source>
</evidence>
<dbReference type="InterPro" id="IPR002133">
    <property type="entry name" value="S-AdoMet_synthetase"/>
</dbReference>
<name>A0A4R7LEZ1_9RHOB</name>
<feature type="binding site" evidence="10">
    <location>
        <position position="45"/>
    </location>
    <ligand>
        <name>K(+)</name>
        <dbReference type="ChEBI" id="CHEBI:29103"/>
    </ligand>
</feature>
<dbReference type="GO" id="GO:0005524">
    <property type="term" value="F:ATP binding"/>
    <property type="evidence" value="ECO:0007669"/>
    <property type="project" value="UniProtKB-UniRule"/>
</dbReference>
<evidence type="ECO:0000313" key="17">
    <source>
        <dbReference type="Proteomes" id="UP000294563"/>
    </source>
</evidence>
<dbReference type="Proteomes" id="UP000294563">
    <property type="component" value="Unassembled WGS sequence"/>
</dbReference>
<dbReference type="FunFam" id="3.30.300.10:FF:000003">
    <property type="entry name" value="S-adenosylmethionine synthase"/>
    <property type="match status" value="1"/>
</dbReference>
<feature type="binding site" description="in other chain" evidence="10">
    <location>
        <position position="17"/>
    </location>
    <ligand>
        <name>ATP</name>
        <dbReference type="ChEBI" id="CHEBI:30616"/>
        <note>ligand shared between two neighboring subunits</note>
    </ligand>
</feature>
<dbReference type="CDD" id="cd18079">
    <property type="entry name" value="S-AdoMet_synt"/>
    <property type="match status" value="1"/>
</dbReference>
<feature type="binding site" evidence="10">
    <location>
        <position position="269"/>
    </location>
    <ligand>
        <name>ATP</name>
        <dbReference type="ChEBI" id="CHEBI:30616"/>
        <note>ligand shared between two neighboring subunits</note>
    </ligand>
</feature>
<proteinExistence type="inferred from homology"/>
<feature type="binding site" evidence="10">
    <location>
        <position position="246"/>
    </location>
    <ligand>
        <name>ATP</name>
        <dbReference type="ChEBI" id="CHEBI:30616"/>
        <note>ligand shared between two neighboring subunits</note>
    </ligand>
</feature>
<dbReference type="InterPro" id="IPR022629">
    <property type="entry name" value="S-AdoMet_synt_central"/>
</dbReference>
<reference evidence="16 17" key="1">
    <citation type="submission" date="2019-03" db="EMBL/GenBank/DDBJ databases">
        <title>Genomic Encyclopedia of Archaeal and Bacterial Type Strains, Phase II (KMG-II): from individual species to whole genera.</title>
        <authorList>
            <person name="Goeker M."/>
        </authorList>
    </citation>
    <scope>NUCLEOTIDE SEQUENCE [LARGE SCALE GENOMIC DNA]</scope>
    <source>
        <strain evidence="16 17">DSM 29467</strain>
    </source>
</reference>
<dbReference type="GO" id="GO:0006556">
    <property type="term" value="P:S-adenosylmethionine biosynthetic process"/>
    <property type="evidence" value="ECO:0007669"/>
    <property type="project" value="UniProtKB-UniRule"/>
</dbReference>
<dbReference type="UniPathway" id="UPA00315">
    <property type="reaction ID" value="UER00080"/>
</dbReference>
<keyword evidence="6 10" id="KW-0547">Nucleotide-binding</keyword>
<dbReference type="PANTHER" id="PTHR11964">
    <property type="entry name" value="S-ADENOSYLMETHIONINE SYNTHETASE"/>
    <property type="match status" value="1"/>
</dbReference>
<dbReference type="GO" id="GO:0000287">
    <property type="term" value="F:magnesium ion binding"/>
    <property type="evidence" value="ECO:0007669"/>
    <property type="project" value="UniProtKB-UniRule"/>
</dbReference>
<feature type="binding site" evidence="10">
    <location>
        <position position="273"/>
    </location>
    <ligand>
        <name>ATP</name>
        <dbReference type="ChEBI" id="CHEBI:30616"/>
        <note>ligand shared between two neighboring subunits</note>
    </ligand>
</feature>
<sequence length="393" mass="42290">MARQNYLFTSESVSEGHPDKVCDRISDAVLDAFLAEEPEARVAAETFATTNRVVIGGEVGLSDKNKLHEYMGRIDDITRDCIRDIGYEQDKFHWKTVEVTNLLHEQSAHIAQGVDAASGKEEGAGDQGIMFGYACDETPELMPAPIHYAHAILRRLAEVRKDGTEPTLGPDAKSQLTVRYVDGKPVGVSSVVLSTQHLDESMTSADVRAVVEPYITEVLPQGWLSADTEWWVNPTGKFVIGGPDGDAGLTGRKIIVDTYGGAAPHGGGAFSGKDPTKVDRSAAYASRYLAKNVVASGLAKRCTIQLSYAIGVAKPLSIYCDTHGTGEAQDAAIEAAVAGLMDLTPRGIREHLGMNRPIYARTAAYGHFGRAPEADGGFSWERTDLVEALKKAV</sequence>
<evidence type="ECO:0000256" key="10">
    <source>
        <dbReference type="HAMAP-Rule" id="MF_00086"/>
    </source>
</evidence>
<dbReference type="AlphaFoldDB" id="A0A4R7LEZ1"/>
<evidence type="ECO:0000259" key="13">
    <source>
        <dbReference type="Pfam" id="PF00438"/>
    </source>
</evidence>
<keyword evidence="10" id="KW-0963">Cytoplasm</keyword>
<feature type="binding site" description="in other chain" evidence="10">
    <location>
        <position position="58"/>
    </location>
    <ligand>
        <name>L-methionine</name>
        <dbReference type="ChEBI" id="CHEBI:57844"/>
        <note>ligand shared between two neighboring subunits</note>
    </ligand>
</feature>
<evidence type="ECO:0000256" key="5">
    <source>
        <dbReference type="ARBA" id="ARBA00022723"/>
    </source>
</evidence>
<feature type="binding site" description="in other chain" evidence="10">
    <location>
        <begin position="252"/>
        <end position="253"/>
    </location>
    <ligand>
        <name>ATP</name>
        <dbReference type="ChEBI" id="CHEBI:30616"/>
        <note>ligand shared between two neighboring subunits</note>
    </ligand>
</feature>
<dbReference type="GO" id="GO:0006730">
    <property type="term" value="P:one-carbon metabolic process"/>
    <property type="evidence" value="ECO:0007669"/>
    <property type="project" value="UniProtKB-KW"/>
</dbReference>
<comment type="subunit">
    <text evidence="10">Homotetramer; dimer of dimers.</text>
</comment>
<keyword evidence="4 10" id="KW-0808">Transferase</keyword>
<dbReference type="InterPro" id="IPR022631">
    <property type="entry name" value="ADOMET_SYNTHASE_CS"/>
</dbReference>
<comment type="subcellular location">
    <subcellularLocation>
        <location evidence="10 11">Cytoplasm</location>
    </subcellularLocation>
</comment>
<feature type="binding site" description="in other chain" evidence="10">
    <location>
        <begin position="171"/>
        <end position="173"/>
    </location>
    <ligand>
        <name>ATP</name>
        <dbReference type="ChEBI" id="CHEBI:30616"/>
        <note>ligand shared between two neighboring subunits</note>
    </ligand>
</feature>
<comment type="function">
    <text evidence="10">Catalyzes the formation of S-adenosylmethionine (AdoMet) from methionine and ATP. The overall synthetic reaction is composed of two sequential steps, AdoMet formation and the subsequent tripolyphosphate hydrolysis which occurs prior to release of AdoMet from the enzyme.</text>
</comment>
<evidence type="ECO:0000313" key="16">
    <source>
        <dbReference type="EMBL" id="TDT74218.1"/>
    </source>
</evidence>
<protein>
    <recommendedName>
        <fullName evidence="10">S-adenosylmethionine synthase</fullName>
        <shortName evidence="10">AdoMet synthase</shortName>
        <ecNumber evidence="10">2.5.1.6</ecNumber>
    </recommendedName>
    <alternativeName>
        <fullName evidence="10">MAT</fullName>
    </alternativeName>
    <alternativeName>
        <fullName evidence="10">Methionine adenosyltransferase</fullName>
    </alternativeName>
</protein>
<dbReference type="EMBL" id="SOBH01000003">
    <property type="protein sequence ID" value="TDT74218.1"/>
    <property type="molecule type" value="Genomic_DNA"/>
</dbReference>
<dbReference type="Pfam" id="PF02772">
    <property type="entry name" value="S-AdoMet_synt_M"/>
    <property type="match status" value="1"/>
</dbReference>
<evidence type="ECO:0000256" key="7">
    <source>
        <dbReference type="ARBA" id="ARBA00022840"/>
    </source>
</evidence>
<evidence type="ECO:0000256" key="9">
    <source>
        <dbReference type="ARBA" id="ARBA00022958"/>
    </source>
</evidence>
<dbReference type="Pfam" id="PF02773">
    <property type="entry name" value="S-AdoMet_synt_C"/>
    <property type="match status" value="1"/>
</dbReference>
<feature type="region of interest" description="Flexible loop" evidence="10">
    <location>
        <begin position="106"/>
        <end position="116"/>
    </location>
</feature>
<dbReference type="EC" id="2.5.1.6" evidence="10"/>
<gene>
    <name evidence="10" type="primary">metK</name>
    <name evidence="16" type="ORF">BDE40_3006</name>
</gene>
<evidence type="ECO:0000256" key="2">
    <source>
        <dbReference type="ARBA" id="ARBA00009685"/>
    </source>
</evidence>
<dbReference type="InterPro" id="IPR022636">
    <property type="entry name" value="S-AdoMet_synthetase_sfam"/>
</dbReference>
<dbReference type="InterPro" id="IPR022628">
    <property type="entry name" value="S-AdoMet_synt_N"/>
</dbReference>
<comment type="caution">
    <text evidence="16">The sequence shown here is derived from an EMBL/GenBank/DDBJ whole genome shotgun (WGS) entry which is preliminary data.</text>
</comment>
<feature type="binding site" evidence="10">
    <location>
        <position position="19"/>
    </location>
    <ligand>
        <name>Mg(2+)</name>
        <dbReference type="ChEBI" id="CHEBI:18420"/>
    </ligand>
</feature>
<evidence type="ECO:0000256" key="4">
    <source>
        <dbReference type="ARBA" id="ARBA00022679"/>
    </source>
</evidence>
<keyword evidence="3 10" id="KW-0554">One-carbon metabolism</keyword>
<comment type="catalytic activity">
    <reaction evidence="10">
        <text>L-methionine + ATP + H2O = S-adenosyl-L-methionine + phosphate + diphosphate</text>
        <dbReference type="Rhea" id="RHEA:21080"/>
        <dbReference type="ChEBI" id="CHEBI:15377"/>
        <dbReference type="ChEBI" id="CHEBI:30616"/>
        <dbReference type="ChEBI" id="CHEBI:33019"/>
        <dbReference type="ChEBI" id="CHEBI:43474"/>
        <dbReference type="ChEBI" id="CHEBI:57844"/>
        <dbReference type="ChEBI" id="CHEBI:59789"/>
        <dbReference type="EC" id="2.5.1.6"/>
    </reaction>
</comment>
<dbReference type="PIRSF" id="PIRSF000497">
    <property type="entry name" value="MAT"/>
    <property type="match status" value="1"/>
</dbReference>
<feature type="domain" description="S-adenosylmethionine synthetase central" evidence="14">
    <location>
        <begin position="121"/>
        <end position="238"/>
    </location>
</feature>
<feature type="domain" description="S-adenosylmethionine synthetase C-terminal" evidence="15">
    <location>
        <begin position="240"/>
        <end position="382"/>
    </location>
</feature>
<keyword evidence="17" id="KW-1185">Reference proteome</keyword>
<evidence type="ECO:0000256" key="12">
    <source>
        <dbReference type="RuleBase" id="RU004462"/>
    </source>
</evidence>
<feature type="binding site" description="in other chain" evidence="10">
    <location>
        <position position="106"/>
    </location>
    <ligand>
        <name>L-methionine</name>
        <dbReference type="ChEBI" id="CHEBI:57844"/>
        <note>ligand shared between two neighboring subunits</note>
    </ligand>
</feature>
<dbReference type="NCBIfam" id="TIGR01034">
    <property type="entry name" value="metK"/>
    <property type="match status" value="1"/>
</dbReference>
<evidence type="ECO:0000256" key="3">
    <source>
        <dbReference type="ARBA" id="ARBA00022563"/>
    </source>
</evidence>
<dbReference type="HAMAP" id="MF_00086">
    <property type="entry name" value="S_AdoMet_synth1"/>
    <property type="match status" value="1"/>
</dbReference>
<dbReference type="RefSeq" id="WP_134015759.1">
    <property type="nucleotide sequence ID" value="NZ_SOBH01000003.1"/>
</dbReference>
<dbReference type="Gene3D" id="3.30.300.10">
    <property type="match status" value="3"/>
</dbReference>
<dbReference type="PROSITE" id="PS00376">
    <property type="entry name" value="ADOMET_SYNTHASE_1"/>
    <property type="match status" value="1"/>
</dbReference>
<dbReference type="GO" id="GO:0005737">
    <property type="term" value="C:cytoplasm"/>
    <property type="evidence" value="ECO:0007669"/>
    <property type="project" value="UniProtKB-SubCell"/>
</dbReference>
<evidence type="ECO:0000256" key="8">
    <source>
        <dbReference type="ARBA" id="ARBA00022842"/>
    </source>
</evidence>
<comment type="cofactor">
    <cofactor evidence="10">
        <name>K(+)</name>
        <dbReference type="ChEBI" id="CHEBI:29103"/>
    </cofactor>
    <text evidence="10">Binds 1 potassium ion per subunit.</text>
</comment>
<feature type="binding site" description="in other chain" evidence="10">
    <location>
        <begin position="237"/>
        <end position="238"/>
    </location>
    <ligand>
        <name>ATP</name>
        <dbReference type="ChEBI" id="CHEBI:30616"/>
        <note>ligand shared between two neighboring subunits</note>
    </ligand>
</feature>
<feature type="binding site" evidence="10">
    <location>
        <position position="246"/>
    </location>
    <ligand>
        <name>L-methionine</name>
        <dbReference type="ChEBI" id="CHEBI:57844"/>
        <note>ligand shared between two neighboring subunits</note>
    </ligand>
</feature>
<keyword evidence="5 10" id="KW-0479">Metal-binding</keyword>
<evidence type="ECO:0000256" key="1">
    <source>
        <dbReference type="ARBA" id="ARBA00005224"/>
    </source>
</evidence>
<evidence type="ECO:0000259" key="15">
    <source>
        <dbReference type="Pfam" id="PF02773"/>
    </source>
</evidence>
<keyword evidence="7 10" id="KW-0067">ATP-binding</keyword>
<comment type="cofactor">
    <cofactor evidence="10">
        <name>Mg(2+)</name>
        <dbReference type="ChEBI" id="CHEBI:18420"/>
    </cofactor>
    <text evidence="10">Binds 2 divalent ions per subunit.</text>
</comment>
<dbReference type="SUPFAM" id="SSF55973">
    <property type="entry name" value="S-adenosylmethionine synthetase"/>
    <property type="match status" value="3"/>
</dbReference>
<keyword evidence="9 10" id="KW-0630">Potassium</keyword>
<dbReference type="InterPro" id="IPR022630">
    <property type="entry name" value="S-AdoMet_synt_C"/>
</dbReference>
<evidence type="ECO:0000256" key="6">
    <source>
        <dbReference type="ARBA" id="ARBA00022741"/>
    </source>
</evidence>
<evidence type="ECO:0000256" key="11">
    <source>
        <dbReference type="RuleBase" id="RU000542"/>
    </source>
</evidence>
<dbReference type="GO" id="GO:0004478">
    <property type="term" value="F:methionine adenosyltransferase activity"/>
    <property type="evidence" value="ECO:0007669"/>
    <property type="project" value="UniProtKB-UniRule"/>
</dbReference>